<dbReference type="Proteomes" id="UP001159427">
    <property type="component" value="Unassembled WGS sequence"/>
</dbReference>
<dbReference type="Gene3D" id="2.60.20.10">
    <property type="entry name" value="Crystallins"/>
    <property type="match status" value="2"/>
</dbReference>
<comment type="caution">
    <text evidence="1">The sequence shown here is derived from an EMBL/GenBank/DDBJ whole genome shotgun (WGS) entry which is preliminary data.</text>
</comment>
<organism evidence="1 2">
    <name type="scientific">Porites evermanni</name>
    <dbReference type="NCBI Taxonomy" id="104178"/>
    <lineage>
        <taxon>Eukaryota</taxon>
        <taxon>Metazoa</taxon>
        <taxon>Cnidaria</taxon>
        <taxon>Anthozoa</taxon>
        <taxon>Hexacorallia</taxon>
        <taxon>Scleractinia</taxon>
        <taxon>Fungiina</taxon>
        <taxon>Poritidae</taxon>
        <taxon>Porites</taxon>
    </lineage>
</organism>
<gene>
    <name evidence="1" type="ORF">PEVE_00030157</name>
</gene>
<evidence type="ECO:0000313" key="2">
    <source>
        <dbReference type="Proteomes" id="UP001159427"/>
    </source>
</evidence>
<dbReference type="EMBL" id="CALNXI010004254">
    <property type="protein sequence ID" value="CAH3195400.1"/>
    <property type="molecule type" value="Genomic_DNA"/>
</dbReference>
<sequence>MSITLYEDEKSFTEGKGVTFTQSRANLLKDGKFTIADVKAGNWIFYERQDYHGPLVKTVRVVEKHVTISGVNGSVFLVENPELILFKDFGYRGERKWIHQKMRRSFYIIYSDKPISVSSAILLSKNRSVVLFTEANFGGKKYTMQPGEWCEKVKFTDDHQAGQNDKWLSFKFI</sequence>
<name>A0ABN8SW60_9CNID</name>
<keyword evidence="2" id="KW-1185">Reference proteome</keyword>
<evidence type="ECO:0000313" key="1">
    <source>
        <dbReference type="EMBL" id="CAH3195400.1"/>
    </source>
</evidence>
<accession>A0ABN8SW60</accession>
<dbReference type="InterPro" id="IPR011024">
    <property type="entry name" value="G_crystallin-like"/>
</dbReference>
<proteinExistence type="predicted"/>
<reference evidence="1 2" key="1">
    <citation type="submission" date="2022-05" db="EMBL/GenBank/DDBJ databases">
        <authorList>
            <consortium name="Genoscope - CEA"/>
            <person name="William W."/>
        </authorList>
    </citation>
    <scope>NUCLEOTIDE SEQUENCE [LARGE SCALE GENOMIC DNA]</scope>
</reference>
<protein>
    <submittedName>
        <fullName evidence="1">Uncharacterized protein</fullName>
    </submittedName>
</protein>
<dbReference type="SUPFAM" id="SSF49695">
    <property type="entry name" value="gamma-Crystallin-like"/>
    <property type="match status" value="1"/>
</dbReference>